<dbReference type="FunFam" id="3.10.50.40:FF:000006">
    <property type="entry name" value="Peptidyl-prolyl cis-trans isomerase"/>
    <property type="match status" value="1"/>
</dbReference>
<dbReference type="PANTHER" id="PTHR43811:SF57">
    <property type="entry name" value="FKBP-TYPE PEPTIDYL-PROLYL CIS-TRANS ISOMERASE FKPA-RELATED"/>
    <property type="match status" value="1"/>
</dbReference>
<dbReference type="AlphaFoldDB" id="A0A918Z309"/>
<name>A0A918Z309_9GAMM</name>
<feature type="domain" description="PPIase FKBP-type" evidence="8">
    <location>
        <begin position="167"/>
        <end position="254"/>
    </location>
</feature>
<comment type="catalytic activity">
    <reaction evidence="1 5 6">
        <text>[protein]-peptidylproline (omega=180) = [protein]-peptidylproline (omega=0)</text>
        <dbReference type="Rhea" id="RHEA:16237"/>
        <dbReference type="Rhea" id="RHEA-COMP:10747"/>
        <dbReference type="Rhea" id="RHEA-COMP:10748"/>
        <dbReference type="ChEBI" id="CHEBI:83833"/>
        <dbReference type="ChEBI" id="CHEBI:83834"/>
        <dbReference type="EC" id="5.2.1.8"/>
    </reaction>
</comment>
<dbReference type="PROSITE" id="PS51257">
    <property type="entry name" value="PROKAR_LIPOPROTEIN"/>
    <property type="match status" value="1"/>
</dbReference>
<dbReference type="GO" id="GO:0006457">
    <property type="term" value="P:protein folding"/>
    <property type="evidence" value="ECO:0007669"/>
    <property type="project" value="InterPro"/>
</dbReference>
<comment type="caution">
    <text evidence="9">The sequence shown here is derived from an EMBL/GenBank/DDBJ whole genome shotgun (WGS) entry which is preliminary data.</text>
</comment>
<dbReference type="Proteomes" id="UP000636453">
    <property type="component" value="Unassembled WGS sequence"/>
</dbReference>
<dbReference type="InterPro" id="IPR000774">
    <property type="entry name" value="PPIase_FKBP_N"/>
</dbReference>
<dbReference type="GO" id="GO:0003755">
    <property type="term" value="F:peptidyl-prolyl cis-trans isomerase activity"/>
    <property type="evidence" value="ECO:0007669"/>
    <property type="project" value="UniProtKB-UniRule"/>
</dbReference>
<feature type="chain" id="PRO_5036895535" description="Peptidyl-prolyl cis-trans isomerase" evidence="7">
    <location>
        <begin position="21"/>
        <end position="255"/>
    </location>
</feature>
<keyword evidence="4 5" id="KW-0413">Isomerase</keyword>
<dbReference type="InterPro" id="IPR001179">
    <property type="entry name" value="PPIase_FKBP_dom"/>
</dbReference>
<reference evidence="9" key="2">
    <citation type="submission" date="2020-09" db="EMBL/GenBank/DDBJ databases">
        <authorList>
            <person name="Sun Q."/>
            <person name="Kim S."/>
        </authorList>
    </citation>
    <scope>NUCLEOTIDE SEQUENCE</scope>
    <source>
        <strain evidence="9">KCTC 32020</strain>
    </source>
</reference>
<dbReference type="SUPFAM" id="SSF54534">
    <property type="entry name" value="FKBP-like"/>
    <property type="match status" value="1"/>
</dbReference>
<evidence type="ECO:0000256" key="2">
    <source>
        <dbReference type="ARBA" id="ARBA00006577"/>
    </source>
</evidence>
<evidence type="ECO:0000313" key="10">
    <source>
        <dbReference type="Proteomes" id="UP000636453"/>
    </source>
</evidence>
<evidence type="ECO:0000256" key="1">
    <source>
        <dbReference type="ARBA" id="ARBA00000971"/>
    </source>
</evidence>
<evidence type="ECO:0000256" key="7">
    <source>
        <dbReference type="SAM" id="SignalP"/>
    </source>
</evidence>
<sequence length="255" mass="27213">MKSLRLLPVASAVGLILALAACQPNDGGKDAGSKAATAKGAASGDAIPGLPTEKDQASYMVGMDIGKSLQPIKDEIDVEVMVRALKASLAGQKLQMTDEQAQKVREAFAQRLQAKQIADMMAKAKKNAEEGERFLAQNANKPNVKATASGLQYEVLRQGNGPTPKATDLVVAHYSGKLLDGTEFDSSYKRGEPATFRLDQVVPGWSEGVQMMPVGSKYRFWIPAKLGYGEQGTPGGPIPPNATLVFEVELLEIKK</sequence>
<evidence type="ECO:0000256" key="3">
    <source>
        <dbReference type="ARBA" id="ARBA00023110"/>
    </source>
</evidence>
<reference evidence="9" key="1">
    <citation type="journal article" date="2014" name="Int. J. Syst. Evol. Microbiol.">
        <title>Complete genome sequence of Corynebacterium casei LMG S-19264T (=DSM 44701T), isolated from a smear-ripened cheese.</title>
        <authorList>
            <consortium name="US DOE Joint Genome Institute (JGI-PGF)"/>
            <person name="Walter F."/>
            <person name="Albersmeier A."/>
            <person name="Kalinowski J."/>
            <person name="Ruckert C."/>
        </authorList>
    </citation>
    <scope>NUCLEOTIDE SEQUENCE</scope>
    <source>
        <strain evidence="9">KCTC 32020</strain>
    </source>
</reference>
<dbReference type="PROSITE" id="PS50059">
    <property type="entry name" value="FKBP_PPIASE"/>
    <property type="match status" value="1"/>
</dbReference>
<dbReference type="RefSeq" id="WP_146472179.1">
    <property type="nucleotide sequence ID" value="NZ_BNCF01000007.1"/>
</dbReference>
<comment type="similarity">
    <text evidence="2 6">Belongs to the FKBP-type PPIase family.</text>
</comment>
<protein>
    <recommendedName>
        <fullName evidence="6">Peptidyl-prolyl cis-trans isomerase</fullName>
        <ecNumber evidence="6">5.2.1.8</ecNumber>
    </recommendedName>
</protein>
<keyword evidence="7" id="KW-0732">Signal</keyword>
<evidence type="ECO:0000313" key="9">
    <source>
        <dbReference type="EMBL" id="GHE34543.1"/>
    </source>
</evidence>
<evidence type="ECO:0000256" key="4">
    <source>
        <dbReference type="ARBA" id="ARBA00023235"/>
    </source>
</evidence>
<dbReference type="EMBL" id="BNCF01000007">
    <property type="protein sequence ID" value="GHE34543.1"/>
    <property type="molecule type" value="Genomic_DNA"/>
</dbReference>
<proteinExistence type="inferred from homology"/>
<dbReference type="Pfam" id="PF00254">
    <property type="entry name" value="FKBP_C"/>
    <property type="match status" value="1"/>
</dbReference>
<keyword evidence="3 5" id="KW-0697">Rotamase</keyword>
<dbReference type="Gene3D" id="1.10.287.460">
    <property type="entry name" value="Peptidyl-prolyl cis-trans isomerase, FKBP-type, N-terminal domain"/>
    <property type="match status" value="1"/>
</dbReference>
<evidence type="ECO:0000256" key="6">
    <source>
        <dbReference type="RuleBase" id="RU003915"/>
    </source>
</evidence>
<evidence type="ECO:0000259" key="8">
    <source>
        <dbReference type="PROSITE" id="PS50059"/>
    </source>
</evidence>
<gene>
    <name evidence="9" type="ORF">GCM10007167_15960</name>
</gene>
<dbReference type="OrthoDB" id="9814548at2"/>
<dbReference type="InterPro" id="IPR036944">
    <property type="entry name" value="PPIase_FKBP_N_sf"/>
</dbReference>
<keyword evidence="10" id="KW-1185">Reference proteome</keyword>
<evidence type="ECO:0000256" key="5">
    <source>
        <dbReference type="PROSITE-ProRule" id="PRU00277"/>
    </source>
</evidence>
<feature type="signal peptide" evidence="7">
    <location>
        <begin position="1"/>
        <end position="20"/>
    </location>
</feature>
<dbReference type="PANTHER" id="PTHR43811">
    <property type="entry name" value="FKBP-TYPE PEPTIDYL-PROLYL CIS-TRANS ISOMERASE FKPA"/>
    <property type="match status" value="1"/>
</dbReference>
<dbReference type="InterPro" id="IPR046357">
    <property type="entry name" value="PPIase_dom_sf"/>
</dbReference>
<dbReference type="Pfam" id="PF01346">
    <property type="entry name" value="FKBP_N"/>
    <property type="match status" value="1"/>
</dbReference>
<dbReference type="Gene3D" id="3.10.50.40">
    <property type="match status" value="1"/>
</dbReference>
<accession>A0A918Z309</accession>
<dbReference type="EC" id="5.2.1.8" evidence="6"/>
<organism evidence="9 10">
    <name type="scientific">Vulcaniibacterium thermophilum</name>
    <dbReference type="NCBI Taxonomy" id="1169913"/>
    <lineage>
        <taxon>Bacteria</taxon>
        <taxon>Pseudomonadati</taxon>
        <taxon>Pseudomonadota</taxon>
        <taxon>Gammaproteobacteria</taxon>
        <taxon>Lysobacterales</taxon>
        <taxon>Lysobacteraceae</taxon>
        <taxon>Vulcaniibacterium</taxon>
    </lineage>
</organism>